<keyword evidence="4" id="KW-0274">FAD</keyword>
<comment type="cofactor">
    <cofactor evidence="1">
        <name>FAD</name>
        <dbReference type="ChEBI" id="CHEBI:57692"/>
    </cofactor>
</comment>
<proteinExistence type="inferred from homology"/>
<dbReference type="InterPro" id="IPR036188">
    <property type="entry name" value="FAD/NAD-bd_sf"/>
</dbReference>
<gene>
    <name evidence="7" type="ORF">J2S36_001258</name>
</gene>
<organism evidence="7 8">
    <name type="scientific">Arcanobacterium hippocoleae</name>
    <dbReference type="NCBI Taxonomy" id="149017"/>
    <lineage>
        <taxon>Bacteria</taxon>
        <taxon>Bacillati</taxon>
        <taxon>Actinomycetota</taxon>
        <taxon>Actinomycetes</taxon>
        <taxon>Actinomycetales</taxon>
        <taxon>Actinomycetaceae</taxon>
        <taxon>Arcanobacterium</taxon>
    </lineage>
</organism>
<evidence type="ECO:0000259" key="6">
    <source>
        <dbReference type="Pfam" id="PF26311"/>
    </source>
</evidence>
<comment type="similarity">
    <text evidence="2">Belongs to the ETF-QO/FixC family.</text>
</comment>
<keyword evidence="5 7" id="KW-0560">Oxidoreductase</keyword>
<dbReference type="SUPFAM" id="SSF54373">
    <property type="entry name" value="FAD-linked reductases, C-terminal domain"/>
    <property type="match status" value="1"/>
</dbReference>
<dbReference type="Gene3D" id="3.50.50.60">
    <property type="entry name" value="FAD/NAD(P)-binding domain"/>
    <property type="match status" value="1"/>
</dbReference>
<keyword evidence="3" id="KW-0285">Flavoprotein</keyword>
<dbReference type="Pfam" id="PF26311">
    <property type="entry name" value="ETF-QO_FixC_C"/>
    <property type="match status" value="1"/>
</dbReference>
<keyword evidence="8" id="KW-1185">Reference proteome</keyword>
<feature type="domain" description="FixC-like C-terminal" evidence="6">
    <location>
        <begin position="351"/>
        <end position="415"/>
    </location>
</feature>
<dbReference type="InterPro" id="IPR059103">
    <property type="entry name" value="FixC-like_C"/>
</dbReference>
<dbReference type="GO" id="GO:0016491">
    <property type="term" value="F:oxidoreductase activity"/>
    <property type="evidence" value="ECO:0007669"/>
    <property type="project" value="UniProtKB-KW"/>
</dbReference>
<name>A0ABU1T2V2_9ACTO</name>
<dbReference type="InterPro" id="IPR039651">
    <property type="entry name" value="FixC-like"/>
</dbReference>
<evidence type="ECO:0000256" key="3">
    <source>
        <dbReference type="ARBA" id="ARBA00022630"/>
    </source>
</evidence>
<evidence type="ECO:0000256" key="5">
    <source>
        <dbReference type="ARBA" id="ARBA00023002"/>
    </source>
</evidence>
<dbReference type="PANTHER" id="PTHR43624">
    <property type="entry name" value="ELECTRON TRANSFER FLAVOPROTEIN-QUINONE OXIDOREDUCTASE YDIS-RELATED"/>
    <property type="match status" value="1"/>
</dbReference>
<evidence type="ECO:0000256" key="2">
    <source>
        <dbReference type="ARBA" id="ARBA00006796"/>
    </source>
</evidence>
<evidence type="ECO:0000313" key="7">
    <source>
        <dbReference type="EMBL" id="MDR6939715.1"/>
    </source>
</evidence>
<dbReference type="SUPFAM" id="SSF51905">
    <property type="entry name" value="FAD/NAD(P)-binding domain"/>
    <property type="match status" value="1"/>
</dbReference>
<sequence length="415" mass="44640">MALIERGQTPGEKNLSGGIFYSRIMEQIFPNFLTAAPIERKITRNIISFLNNDSHVNIDYWDNRLADPVNAVSVLRGKLDAWLADQAEAAGVMLMPGVKVDQLLHTEAGEVCGIIAGEEELTANIVIAADGVNSFLAQEAGIREKQPDQNLAVGVKSVYKLPAEKITERFNLGRNTHDGADTPNSIPADGAAFAFVGDATQGVAGGGFLYTNHDTISVGVVLRLDDLQAKGLSSAEIHDHFLNHPAIIPYLKDAQPIEYGCHLTIENGPAMVAQPISAPGFLIIGDAAGFTINNGFTIRGMDLAAQSALCAAKTADNALTANNFSAAAMSQYRAEISASWLGADLDHARHLPEFLENPRIFENYGQMLADTLYGIYNIDLQPRKPLRKIAFTALQNTGVKLTQAARDGIAALRAF</sequence>
<evidence type="ECO:0000313" key="8">
    <source>
        <dbReference type="Proteomes" id="UP001266099"/>
    </source>
</evidence>
<dbReference type="EMBL" id="JAVDUJ010000001">
    <property type="protein sequence ID" value="MDR6939715.1"/>
    <property type="molecule type" value="Genomic_DNA"/>
</dbReference>
<protein>
    <submittedName>
        <fullName evidence="7">Electron transfer flavoprotein-quinone oxidoreductase</fullName>
        <ecNumber evidence="7">1.5.5.-</ecNumber>
    </submittedName>
</protein>
<dbReference type="Proteomes" id="UP001266099">
    <property type="component" value="Unassembled WGS sequence"/>
</dbReference>
<reference evidence="7 8" key="1">
    <citation type="submission" date="2023-07" db="EMBL/GenBank/DDBJ databases">
        <title>Sequencing the genomes of 1000 actinobacteria strains.</title>
        <authorList>
            <person name="Klenk H.-P."/>
        </authorList>
    </citation>
    <scope>NUCLEOTIDE SEQUENCE [LARGE SCALE GENOMIC DNA]</scope>
    <source>
        <strain evidence="7 8">DSM 15539</strain>
    </source>
</reference>
<dbReference type="EC" id="1.5.5.-" evidence="7"/>
<dbReference type="PANTHER" id="PTHR43624:SF2">
    <property type="entry name" value="ELECTRON TRANSFER FLAVOPROTEIN-QUINONE OXIDOREDUCTASE YDIS-RELATED"/>
    <property type="match status" value="1"/>
</dbReference>
<comment type="caution">
    <text evidence="7">The sequence shown here is derived from an EMBL/GenBank/DDBJ whole genome shotgun (WGS) entry which is preliminary data.</text>
</comment>
<accession>A0ABU1T2V2</accession>
<evidence type="ECO:0000256" key="1">
    <source>
        <dbReference type="ARBA" id="ARBA00001974"/>
    </source>
</evidence>
<evidence type="ECO:0000256" key="4">
    <source>
        <dbReference type="ARBA" id="ARBA00022827"/>
    </source>
</evidence>